<dbReference type="InterPro" id="IPR021858">
    <property type="entry name" value="Fun_TF"/>
</dbReference>
<name>A0A8H2WQR2_9AGAM</name>
<protein>
    <submittedName>
        <fullName evidence="4">Uncharacterized protein</fullName>
    </submittedName>
</protein>
<organism evidence="4 5">
    <name type="scientific">Rhizoctonia solani</name>
    <dbReference type="NCBI Taxonomy" id="456999"/>
    <lineage>
        <taxon>Eukaryota</taxon>
        <taxon>Fungi</taxon>
        <taxon>Dikarya</taxon>
        <taxon>Basidiomycota</taxon>
        <taxon>Agaricomycotina</taxon>
        <taxon>Agaricomycetes</taxon>
        <taxon>Cantharellales</taxon>
        <taxon>Ceratobasidiaceae</taxon>
        <taxon>Rhizoctonia</taxon>
    </lineage>
</organism>
<feature type="region of interest" description="Disordered" evidence="3">
    <location>
        <begin position="902"/>
        <end position="925"/>
    </location>
</feature>
<reference evidence="4" key="1">
    <citation type="submission" date="2021-01" db="EMBL/GenBank/DDBJ databases">
        <authorList>
            <person name="Kaushik A."/>
        </authorList>
    </citation>
    <scope>NUCLEOTIDE SEQUENCE</scope>
    <source>
        <strain evidence="4">AG3-T5</strain>
    </source>
</reference>
<accession>A0A8H2WQR2</accession>
<dbReference type="PANTHER" id="PTHR37534">
    <property type="entry name" value="TRANSCRIPTIONAL ACTIVATOR PROTEIN UGA3"/>
    <property type="match status" value="1"/>
</dbReference>
<evidence type="ECO:0000256" key="1">
    <source>
        <dbReference type="ARBA" id="ARBA00004123"/>
    </source>
</evidence>
<evidence type="ECO:0000313" key="4">
    <source>
        <dbReference type="EMBL" id="CAE6404356.1"/>
    </source>
</evidence>
<feature type="region of interest" description="Disordered" evidence="3">
    <location>
        <begin position="216"/>
        <end position="239"/>
    </location>
</feature>
<dbReference type="EMBL" id="CAJMWW010000035">
    <property type="protein sequence ID" value="CAE6404356.1"/>
    <property type="molecule type" value="Genomic_DNA"/>
</dbReference>
<evidence type="ECO:0000256" key="2">
    <source>
        <dbReference type="ARBA" id="ARBA00023242"/>
    </source>
</evidence>
<evidence type="ECO:0000256" key="3">
    <source>
        <dbReference type="SAM" id="MobiDB-lite"/>
    </source>
</evidence>
<keyword evidence="2" id="KW-0539">Nucleus</keyword>
<sequence>MEYDGYSDQGPETQSFFTSDSFSTQLSQDHLVHQMTSYHPLSALGTISHQALSPITYIGMEEPGFDLYSSIESTRLAANDSEGQDFYWGSSGTETIFPQNSATLSSDRGIFDSLSDSQWTFGLPPDLPSGDADVAQPSTTSHLFNSSQLFQPVSFNFCPASEGDYGITNPVETTTMSQAFNQTSLILPTSSSQMTSAQASLFRALLSLGEPLANDNHSTSPFQFNPGPTGSHSRPTDSERGIYYRDFHENEDPEGIQSIICGELVLDRNLESNSLPFALHSYAEWMRRKTFDPSRAAGRTRDYVIRYFAESNQSRSRTILIANIFRSIAINPTFDLSYLPKLAVLRSTIQETLTDAARRKTNPSREIQARESIRALEHTLELFAASRSEPLHICLELMRKAAPVFRRACLEPMNQLVHLPGILMHSNSNMRHYPVMDVYFSIVTGLPTNLQYDTSLRSPVDTSVLYIDNHLGLSWLYGQPDSITLILAQTNSLYQNFGANVDAKTIREIEQAIRCFKAISGSSPDPSLLVARLVVQECWRQVAYIYLYMTLCGADALDVRVRTAQQRLMRLISDTKPAPALDTHLAPCLGIVGVVTHQPTERKAMLLRLQGLPECSSSESCFGSCIRILEELWRQTDKDNRPVKWVDFRLATLRVLELTDMATHGCWKCTDRPPREDESRLLCDGCSLLNVGPGSNNLTTFGIYRLGTSTDISVPSSSSNKEQNHLLPSREGAVSVISNGIHPGVASIRQPRPISLADCTFYPPENNFSEGTPDRSSNSNQVFVFANDYSAVQEPVDFSLLAFGAAPLDPFNYQAMALDDYSNLFFDLPPQLEHVEGAPVPLTYQHVIDAPGQFEKSEKLHPASQAEQYHVGSIHSAFGMSYGQYSLYQTLLGLEYTSDEFTTHSSTTPDSSGTTPTAVQPQPMTGGIVEPVDMEDDPEGIENAICGALPLDSGVESNSLSFVLQSYANWMKIKMFDPSRKTYQFKDVIIRRYAGSAQSRFRMILTANLLRAVIVPDATYRPMLSMLTDGIRQTLVQLKNSAVPASWDSDVTIFSPLHCTLELNIFFLSGPLLEALQVLNDIASIIRRMCSHPTSQYIHLPSLLDHPDSNVRAYPAIDILYSMLTGLPTQLKYDATSRREPNDPGDTEPLAAWLIGQPSELTLVLARISSLHEEFGVDVDPCIIEEIEADIRNFKPDPGTSVDPSLTVMRLVVLEAWRQVGYINLYMRLCGESALGPRVRVAQRRLIDLIANTKSGQRVNMHLSPSLGTAGLVATQPDERNLVLVRLQSLPHSRTDSFLNHGLQMLQDIWMRTDSEGRPARWSDLRIATRRIIGI</sequence>
<dbReference type="PANTHER" id="PTHR37534:SF46">
    <property type="entry name" value="ZN(II)2CYS6 TRANSCRIPTION FACTOR (EUROFUNG)"/>
    <property type="match status" value="1"/>
</dbReference>
<dbReference type="GO" id="GO:0005634">
    <property type="term" value="C:nucleus"/>
    <property type="evidence" value="ECO:0007669"/>
    <property type="project" value="UniProtKB-SubCell"/>
</dbReference>
<comment type="subcellular location">
    <subcellularLocation>
        <location evidence="1">Nucleus</location>
    </subcellularLocation>
</comment>
<feature type="compositionally biased region" description="Polar residues" evidence="3">
    <location>
        <begin position="216"/>
        <end position="233"/>
    </location>
</feature>
<comment type="caution">
    <text evidence="4">The sequence shown here is derived from an EMBL/GenBank/DDBJ whole genome shotgun (WGS) entry which is preliminary data.</text>
</comment>
<feature type="compositionally biased region" description="Low complexity" evidence="3">
    <location>
        <begin position="903"/>
        <end position="917"/>
    </location>
</feature>
<dbReference type="Pfam" id="PF11951">
    <property type="entry name" value="Fungal_trans_2"/>
    <property type="match status" value="2"/>
</dbReference>
<dbReference type="Proteomes" id="UP000663841">
    <property type="component" value="Unassembled WGS sequence"/>
</dbReference>
<proteinExistence type="predicted"/>
<gene>
    <name evidence="4" type="ORF">RDB_LOCUS12110</name>
</gene>
<evidence type="ECO:0000313" key="5">
    <source>
        <dbReference type="Proteomes" id="UP000663841"/>
    </source>
</evidence>